<proteinExistence type="predicted"/>
<comment type="caution">
    <text evidence="1">The sequence shown here is derived from an EMBL/GenBank/DDBJ whole genome shotgun (WGS) entry which is preliminary data.</text>
</comment>
<feature type="non-terminal residue" evidence="1">
    <location>
        <position position="1"/>
    </location>
</feature>
<evidence type="ECO:0000313" key="1">
    <source>
        <dbReference type="EMBL" id="CAG8712339.1"/>
    </source>
</evidence>
<reference evidence="1" key="1">
    <citation type="submission" date="2021-06" db="EMBL/GenBank/DDBJ databases">
        <authorList>
            <person name="Kallberg Y."/>
            <person name="Tangrot J."/>
            <person name="Rosling A."/>
        </authorList>
    </citation>
    <scope>NUCLEOTIDE SEQUENCE</scope>
    <source>
        <strain evidence="1">MA461A</strain>
    </source>
</reference>
<evidence type="ECO:0000313" key="2">
    <source>
        <dbReference type="Proteomes" id="UP000789920"/>
    </source>
</evidence>
<protein>
    <submittedName>
        <fullName evidence="1">17002_t:CDS:1</fullName>
    </submittedName>
</protein>
<name>A0ACA9PIL1_9GLOM</name>
<gene>
    <name evidence="1" type="ORF">RPERSI_LOCUS10632</name>
</gene>
<organism evidence="1 2">
    <name type="scientific">Racocetra persica</name>
    <dbReference type="NCBI Taxonomy" id="160502"/>
    <lineage>
        <taxon>Eukaryota</taxon>
        <taxon>Fungi</taxon>
        <taxon>Fungi incertae sedis</taxon>
        <taxon>Mucoromycota</taxon>
        <taxon>Glomeromycotina</taxon>
        <taxon>Glomeromycetes</taxon>
        <taxon>Diversisporales</taxon>
        <taxon>Gigasporaceae</taxon>
        <taxon>Racocetra</taxon>
    </lineage>
</organism>
<dbReference type="Proteomes" id="UP000789920">
    <property type="component" value="Unassembled WGS sequence"/>
</dbReference>
<sequence>NHQLIIGQHLLILVALRDISNEAQIWVIESGNNQAASITNVGRQLSVQYGPNQKYLSLNTKESSLRAQQFTFTSTRGIHP</sequence>
<keyword evidence="2" id="KW-1185">Reference proteome</keyword>
<dbReference type="EMBL" id="CAJVQC010021223">
    <property type="protein sequence ID" value="CAG8712339.1"/>
    <property type="molecule type" value="Genomic_DNA"/>
</dbReference>
<accession>A0ACA9PIL1</accession>